<comment type="caution">
    <text evidence="3">The sequence shown here is derived from an EMBL/GenBank/DDBJ whole genome shotgun (WGS) entry which is preliminary data.</text>
</comment>
<gene>
    <name evidence="3" type="ORF">D0Z08_19215</name>
</gene>
<organism evidence="3 4">
    <name type="scientific">Nocardioides immobilis</name>
    <dbReference type="NCBI Taxonomy" id="2049295"/>
    <lineage>
        <taxon>Bacteria</taxon>
        <taxon>Bacillati</taxon>
        <taxon>Actinomycetota</taxon>
        <taxon>Actinomycetes</taxon>
        <taxon>Propionibacteriales</taxon>
        <taxon>Nocardioidaceae</taxon>
        <taxon>Nocardioides</taxon>
    </lineage>
</organism>
<dbReference type="RefSeq" id="WP_118926881.1">
    <property type="nucleotide sequence ID" value="NZ_QXGH01000024.1"/>
</dbReference>
<feature type="transmembrane region" description="Helical" evidence="1">
    <location>
        <begin position="7"/>
        <end position="27"/>
    </location>
</feature>
<proteinExistence type="predicted"/>
<feature type="transmembrane region" description="Helical" evidence="1">
    <location>
        <begin position="202"/>
        <end position="220"/>
    </location>
</feature>
<evidence type="ECO:0000259" key="2">
    <source>
        <dbReference type="Pfam" id="PF07786"/>
    </source>
</evidence>
<dbReference type="Proteomes" id="UP000283644">
    <property type="component" value="Unassembled WGS sequence"/>
</dbReference>
<dbReference type="AlphaFoldDB" id="A0A417XYC4"/>
<evidence type="ECO:0000313" key="3">
    <source>
        <dbReference type="EMBL" id="RHW25366.1"/>
    </source>
</evidence>
<feature type="transmembrane region" description="Helical" evidence="1">
    <location>
        <begin position="263"/>
        <end position="280"/>
    </location>
</feature>
<keyword evidence="1" id="KW-0812">Transmembrane</keyword>
<dbReference type="OrthoDB" id="4966979at2"/>
<keyword evidence="1" id="KW-1133">Transmembrane helix</keyword>
<evidence type="ECO:0000256" key="1">
    <source>
        <dbReference type="SAM" id="Phobius"/>
    </source>
</evidence>
<evidence type="ECO:0000313" key="4">
    <source>
        <dbReference type="Proteomes" id="UP000283644"/>
    </source>
</evidence>
<name>A0A417XYC4_9ACTN</name>
<accession>A0A417XYC4</accession>
<feature type="transmembrane region" description="Helical" evidence="1">
    <location>
        <begin position="74"/>
        <end position="95"/>
    </location>
</feature>
<dbReference type="Pfam" id="PF07786">
    <property type="entry name" value="HGSNAT_cat"/>
    <property type="match status" value="1"/>
</dbReference>
<reference evidence="3 4" key="1">
    <citation type="submission" date="2018-09" db="EMBL/GenBank/DDBJ databases">
        <title>Genome sequencing of Nocardioides immobilis CCTCC AB 2017083 for comparison to Nocardioides silvaticus.</title>
        <authorList>
            <person name="Li C."/>
            <person name="Wang G."/>
        </authorList>
    </citation>
    <scope>NUCLEOTIDE SEQUENCE [LARGE SCALE GENOMIC DNA]</scope>
    <source>
        <strain evidence="3 4">CCTCC AB 2017083</strain>
    </source>
</reference>
<feature type="transmembrane region" description="Helical" evidence="1">
    <location>
        <begin position="326"/>
        <end position="343"/>
    </location>
</feature>
<keyword evidence="4" id="KW-1185">Reference proteome</keyword>
<feature type="domain" description="Heparan-alpha-glucosaminide N-acetyltransferase catalytic" evidence="2">
    <location>
        <begin position="5"/>
        <end position="199"/>
    </location>
</feature>
<feature type="transmembrane region" description="Helical" evidence="1">
    <location>
        <begin position="287"/>
        <end position="306"/>
    </location>
</feature>
<protein>
    <submittedName>
        <fullName evidence="3">DUF1624 domain-containing protein</fullName>
    </submittedName>
</protein>
<feature type="transmembrane region" description="Helical" evidence="1">
    <location>
        <begin position="126"/>
        <end position="144"/>
    </location>
</feature>
<dbReference type="EMBL" id="QXGH01000024">
    <property type="protein sequence ID" value="RHW25366.1"/>
    <property type="molecule type" value="Genomic_DNA"/>
</dbReference>
<keyword evidence="1" id="KW-0472">Membrane</keyword>
<sequence>MARDRLVGLDVARCVALLGMVATHVLLDFTPEGDLSFNQWLAGGRASALFAVLAGVSLALMTGRRDPLHGRDRMLASAGLAIRALLIAALGLLLAVPDSGLAIILTYYGVLFLLGLPFVGLRARTLALFATAWVVLAPIVSHLVRPELPDRGFASPAFDQLGDPWQLASELLLTGYYPAIPWLAYLLAGMALGRCDLRDRRLLVALAVGGLALAILATQVSRAVTDPAVSNRYARGMFGTPPADGDWSWLLLVAPHSATPFDLAQTIGSALLVIATCLLLERALPAGGVSFLAVLFGAGTMTLTLYSLHVVLRTPDVWPPDDPRAYGWHILVLLAVGAAFVTWGRRGPLEYVVGLPRRALRSSAAD</sequence>
<feature type="transmembrane region" description="Helical" evidence="1">
    <location>
        <begin position="101"/>
        <end position="119"/>
    </location>
</feature>
<feature type="transmembrane region" description="Helical" evidence="1">
    <location>
        <begin position="175"/>
        <end position="195"/>
    </location>
</feature>
<dbReference type="InterPro" id="IPR012429">
    <property type="entry name" value="HGSNAT_cat"/>
</dbReference>
<feature type="transmembrane region" description="Helical" evidence="1">
    <location>
        <begin position="39"/>
        <end position="62"/>
    </location>
</feature>